<dbReference type="Proteomes" id="UP001595834">
    <property type="component" value="Unassembled WGS sequence"/>
</dbReference>
<proteinExistence type="predicted"/>
<accession>A0ABV9UM42</accession>
<organism evidence="1 2">
    <name type="scientific">Streptomyces mauvecolor</name>
    <dbReference type="NCBI Taxonomy" id="58345"/>
    <lineage>
        <taxon>Bacteria</taxon>
        <taxon>Bacillati</taxon>
        <taxon>Actinomycetota</taxon>
        <taxon>Actinomycetes</taxon>
        <taxon>Kitasatosporales</taxon>
        <taxon>Streptomycetaceae</taxon>
        <taxon>Streptomyces</taxon>
    </lineage>
</organism>
<evidence type="ECO:0000313" key="1">
    <source>
        <dbReference type="EMBL" id="MFC4956475.1"/>
    </source>
</evidence>
<dbReference type="EMBL" id="JBHSIZ010000007">
    <property type="protein sequence ID" value="MFC4956475.1"/>
    <property type="molecule type" value="Genomic_DNA"/>
</dbReference>
<sequence length="137" mass="15149">MTTEHFPAPGYRAVFYKAPRFDKRNAAGDYLVPRGERLIYTAPVLRFAVSPPTDKTANGAGVGYSLVLVRDGAVRAYSQPTDDFLGVIEPGRDPARCSLVPVAHQRARAEAQRLRQEERIQEMTQAAMDAASKENDQ</sequence>
<protein>
    <submittedName>
        <fullName evidence="1">Uncharacterized protein</fullName>
    </submittedName>
</protein>
<comment type="caution">
    <text evidence="1">The sequence shown here is derived from an EMBL/GenBank/DDBJ whole genome shotgun (WGS) entry which is preliminary data.</text>
</comment>
<gene>
    <name evidence="1" type="ORF">ACFPFX_09200</name>
</gene>
<reference evidence="2" key="1">
    <citation type="journal article" date="2019" name="Int. J. Syst. Evol. Microbiol.">
        <title>The Global Catalogue of Microorganisms (GCM) 10K type strain sequencing project: providing services to taxonomists for standard genome sequencing and annotation.</title>
        <authorList>
            <consortium name="The Broad Institute Genomics Platform"/>
            <consortium name="The Broad Institute Genome Sequencing Center for Infectious Disease"/>
            <person name="Wu L."/>
            <person name="Ma J."/>
        </authorList>
    </citation>
    <scope>NUCLEOTIDE SEQUENCE [LARGE SCALE GENOMIC DNA]</scope>
    <source>
        <strain evidence="2">CCM 7224</strain>
    </source>
</reference>
<evidence type="ECO:0000313" key="2">
    <source>
        <dbReference type="Proteomes" id="UP001595834"/>
    </source>
</evidence>
<dbReference type="RefSeq" id="WP_344375794.1">
    <property type="nucleotide sequence ID" value="NZ_BAAASQ010000012.1"/>
</dbReference>
<name>A0ABV9UM42_9ACTN</name>
<keyword evidence="2" id="KW-1185">Reference proteome</keyword>